<evidence type="ECO:0000313" key="4">
    <source>
        <dbReference type="Proteomes" id="UP000198615"/>
    </source>
</evidence>
<gene>
    <name evidence="3" type="ORF">SAMN05660686_04115</name>
</gene>
<dbReference type="PANTHER" id="PTHR43540:SF1">
    <property type="entry name" value="ISOCHORISMATASE HYDROLASE"/>
    <property type="match status" value="1"/>
</dbReference>
<organism evidence="3 4">
    <name type="scientific">Thalassobaculum litoreum DSM 18839</name>
    <dbReference type="NCBI Taxonomy" id="1123362"/>
    <lineage>
        <taxon>Bacteria</taxon>
        <taxon>Pseudomonadati</taxon>
        <taxon>Pseudomonadota</taxon>
        <taxon>Alphaproteobacteria</taxon>
        <taxon>Rhodospirillales</taxon>
        <taxon>Thalassobaculaceae</taxon>
        <taxon>Thalassobaculum</taxon>
    </lineage>
</organism>
<evidence type="ECO:0000256" key="1">
    <source>
        <dbReference type="ARBA" id="ARBA00022801"/>
    </source>
</evidence>
<feature type="domain" description="Isochorismatase-like" evidence="2">
    <location>
        <begin position="26"/>
        <end position="219"/>
    </location>
</feature>
<dbReference type="InterPro" id="IPR000868">
    <property type="entry name" value="Isochorismatase-like_dom"/>
</dbReference>
<dbReference type="PANTHER" id="PTHR43540">
    <property type="entry name" value="PEROXYUREIDOACRYLATE/UREIDOACRYLATE AMIDOHYDROLASE-RELATED"/>
    <property type="match status" value="1"/>
</dbReference>
<dbReference type="Pfam" id="PF00857">
    <property type="entry name" value="Isochorismatase"/>
    <property type="match status" value="1"/>
</dbReference>
<evidence type="ECO:0000259" key="2">
    <source>
        <dbReference type="Pfam" id="PF00857"/>
    </source>
</evidence>
<proteinExistence type="predicted"/>
<protein>
    <submittedName>
        <fullName evidence="3">Nicotinamidase-related amidase</fullName>
    </submittedName>
</protein>
<keyword evidence="1" id="KW-0378">Hydrolase</keyword>
<sequence>MATAGIDNVDYIRAFMTERPVVFERSALVIVDMQNASGSRTGALGRRMKAEGSTSTDYRFDRIETLVVPNIRRMLDGFRAKGGGVVYVTLGAQREDAADAPPHMRKMFQETNNWVGSEEHKVVAGLEPQPGELIVRKTSIGAFASTGLDHLLRSMGWDNLYMTGVSTNMCVETTAREAADRGYHVTMVEDGCATTRKELHEGTMQNFQRLFGRVRSTDEVVAELNL</sequence>
<dbReference type="InterPro" id="IPR050272">
    <property type="entry name" value="Isochorismatase-like_hydrls"/>
</dbReference>
<dbReference type="CDD" id="cd00431">
    <property type="entry name" value="cysteine_hydrolases"/>
    <property type="match status" value="1"/>
</dbReference>
<dbReference type="Gene3D" id="3.40.50.850">
    <property type="entry name" value="Isochorismatase-like"/>
    <property type="match status" value="1"/>
</dbReference>
<dbReference type="EMBL" id="FNBW01000015">
    <property type="protein sequence ID" value="SDG35104.1"/>
    <property type="molecule type" value="Genomic_DNA"/>
</dbReference>
<name>A0A8G2F059_9PROT</name>
<accession>A0A8G2F059</accession>
<dbReference type="SUPFAM" id="SSF52499">
    <property type="entry name" value="Isochorismatase-like hydrolases"/>
    <property type="match status" value="1"/>
</dbReference>
<comment type="caution">
    <text evidence="3">The sequence shown here is derived from an EMBL/GenBank/DDBJ whole genome shotgun (WGS) entry which is preliminary data.</text>
</comment>
<dbReference type="InterPro" id="IPR036380">
    <property type="entry name" value="Isochorismatase-like_sf"/>
</dbReference>
<reference evidence="3 4" key="1">
    <citation type="submission" date="2016-10" db="EMBL/GenBank/DDBJ databases">
        <authorList>
            <person name="Varghese N."/>
            <person name="Submissions S."/>
        </authorList>
    </citation>
    <scope>NUCLEOTIDE SEQUENCE [LARGE SCALE GENOMIC DNA]</scope>
    <source>
        <strain evidence="3 4">DSM 18839</strain>
    </source>
</reference>
<evidence type="ECO:0000313" key="3">
    <source>
        <dbReference type="EMBL" id="SDG35104.1"/>
    </source>
</evidence>
<dbReference type="RefSeq" id="WP_093153368.1">
    <property type="nucleotide sequence ID" value="NZ_FNBW01000015.1"/>
</dbReference>
<dbReference type="GO" id="GO:0016787">
    <property type="term" value="F:hydrolase activity"/>
    <property type="evidence" value="ECO:0007669"/>
    <property type="project" value="UniProtKB-KW"/>
</dbReference>
<dbReference type="OrthoDB" id="9791276at2"/>
<dbReference type="AlphaFoldDB" id="A0A8G2F059"/>
<dbReference type="Proteomes" id="UP000198615">
    <property type="component" value="Unassembled WGS sequence"/>
</dbReference>
<keyword evidence="4" id="KW-1185">Reference proteome</keyword>